<sequence>MKGKQRAQQWKAQAQEKMKAQAATQRSKAAHGLEETAEALRQAGQSLREKNKASLADYAEKAAERTDDLSHYLREKDIDELIGEVEGFVRRQPWVVVGGAFLAGAMLSRFLKASGEQAE</sequence>
<protein>
    <recommendedName>
        <fullName evidence="4">DUF883 family protein</fullName>
    </recommendedName>
</protein>
<feature type="region of interest" description="Disordered" evidence="1">
    <location>
        <begin position="1"/>
        <end position="53"/>
    </location>
</feature>
<organism evidence="2 3">
    <name type="scientific">Abyssobacteria bacterium (strain SURF_5)</name>
    <dbReference type="NCBI Taxonomy" id="2093360"/>
    <lineage>
        <taxon>Bacteria</taxon>
        <taxon>Pseudomonadati</taxon>
        <taxon>Candidatus Hydrogenedentota</taxon>
        <taxon>Candidatus Abyssobacteria</taxon>
    </lineage>
</organism>
<gene>
    <name evidence="2" type="ORF">C4520_08650</name>
</gene>
<dbReference type="AlphaFoldDB" id="A0A3A4NNT6"/>
<proteinExistence type="predicted"/>
<name>A0A3A4NNT6_ABYX5</name>
<comment type="caution">
    <text evidence="2">The sequence shown here is derived from an EMBL/GenBank/DDBJ whole genome shotgun (WGS) entry which is preliminary data.</text>
</comment>
<evidence type="ECO:0008006" key="4">
    <source>
        <dbReference type="Google" id="ProtNLM"/>
    </source>
</evidence>
<evidence type="ECO:0000313" key="3">
    <source>
        <dbReference type="Proteomes" id="UP000265882"/>
    </source>
</evidence>
<accession>A0A3A4NNT6</accession>
<dbReference type="EMBL" id="QZKU01000061">
    <property type="protein sequence ID" value="RJP22117.1"/>
    <property type="molecule type" value="Genomic_DNA"/>
</dbReference>
<evidence type="ECO:0000256" key="1">
    <source>
        <dbReference type="SAM" id="MobiDB-lite"/>
    </source>
</evidence>
<evidence type="ECO:0000313" key="2">
    <source>
        <dbReference type="EMBL" id="RJP22117.1"/>
    </source>
</evidence>
<feature type="compositionally biased region" description="Low complexity" evidence="1">
    <location>
        <begin position="1"/>
        <end position="13"/>
    </location>
</feature>
<dbReference type="Proteomes" id="UP000265882">
    <property type="component" value="Unassembled WGS sequence"/>
</dbReference>
<reference evidence="2 3" key="1">
    <citation type="journal article" date="2017" name="ISME J.">
        <title>Energy and carbon metabolisms in a deep terrestrial subsurface fluid microbial community.</title>
        <authorList>
            <person name="Momper L."/>
            <person name="Jungbluth S.P."/>
            <person name="Lee M.D."/>
            <person name="Amend J.P."/>
        </authorList>
    </citation>
    <scope>NUCLEOTIDE SEQUENCE [LARGE SCALE GENOMIC DNA]</scope>
    <source>
        <strain evidence="2">SURF_5</strain>
    </source>
</reference>